<comment type="caution">
    <text evidence="4">The sequence shown here is derived from an EMBL/GenBank/DDBJ whole genome shotgun (WGS) entry which is preliminary data.</text>
</comment>
<sequence>MSAEIAEVSFAPFLHGNGADRKAVAQEIFDAFSTVGFVYVKDHGIAQERVDEIFGLAKKFFDQPLDVKRQWKLRDPSVNQGYTGDGDESGSDGGIDHKECYEHRRFNNDLCPNDDVLPGFKSTLDTFYQECLALSLNVLKCLAMAMKLGEDFFEKITTRTNPQLRLIRYMEISRGILEQEGHARIFPHTDFGLCTLLFQDSVGGLEIDPYHNGDFKPVTPRPGTVLINIADLLQRLTNDRCISTRHRVVSPRIEGDLLPARYSIPFFVHPDPETMIEPVTLAADEVKRYEPVNAGEWRIAHTSKDYGLGDGQKVAVAAA</sequence>
<keyword evidence="2" id="KW-0560">Oxidoreductase</keyword>
<dbReference type="SUPFAM" id="SSF51197">
    <property type="entry name" value="Clavaminate synthase-like"/>
    <property type="match status" value="1"/>
</dbReference>
<dbReference type="Proteomes" id="UP000038010">
    <property type="component" value="Unassembled WGS sequence"/>
</dbReference>
<evidence type="ECO:0000313" key="5">
    <source>
        <dbReference type="Proteomes" id="UP000038010"/>
    </source>
</evidence>
<dbReference type="GO" id="GO:0016491">
    <property type="term" value="F:oxidoreductase activity"/>
    <property type="evidence" value="ECO:0007669"/>
    <property type="project" value="UniProtKB-KW"/>
</dbReference>
<feature type="domain" description="Fe2OG dioxygenase" evidence="3">
    <location>
        <begin position="160"/>
        <end position="270"/>
    </location>
</feature>
<gene>
    <name evidence="4" type="ORF">AB675_6185</name>
</gene>
<dbReference type="AlphaFoldDB" id="A0A0N0NQR2"/>
<name>A0A0N0NQR2_9EURO</name>
<dbReference type="OrthoDB" id="288590at2759"/>
<dbReference type="Gene3D" id="2.60.120.330">
    <property type="entry name" value="B-lactam Antibiotic, Isopenicillin N Synthase, Chain"/>
    <property type="match status" value="1"/>
</dbReference>
<dbReference type="InterPro" id="IPR026992">
    <property type="entry name" value="DIOX_N"/>
</dbReference>
<dbReference type="GO" id="GO:0044283">
    <property type="term" value="P:small molecule biosynthetic process"/>
    <property type="evidence" value="ECO:0007669"/>
    <property type="project" value="UniProtKB-ARBA"/>
</dbReference>
<keyword evidence="5" id="KW-1185">Reference proteome</keyword>
<dbReference type="Pfam" id="PF14226">
    <property type="entry name" value="DIOX_N"/>
    <property type="match status" value="1"/>
</dbReference>
<dbReference type="STRING" id="1664694.A0A0N0NQR2"/>
<dbReference type="GeneID" id="28738337"/>
<evidence type="ECO:0000313" key="4">
    <source>
        <dbReference type="EMBL" id="KPI43989.1"/>
    </source>
</evidence>
<dbReference type="GO" id="GO:0046872">
    <property type="term" value="F:metal ion binding"/>
    <property type="evidence" value="ECO:0007669"/>
    <property type="project" value="UniProtKB-KW"/>
</dbReference>
<dbReference type="PANTHER" id="PTHR47990">
    <property type="entry name" value="2-OXOGLUTARATE (2OG) AND FE(II)-DEPENDENT OXYGENASE SUPERFAMILY PROTEIN-RELATED"/>
    <property type="match status" value="1"/>
</dbReference>
<evidence type="ECO:0000256" key="2">
    <source>
        <dbReference type="RuleBase" id="RU003682"/>
    </source>
</evidence>
<dbReference type="Pfam" id="PF03171">
    <property type="entry name" value="2OG-FeII_Oxy"/>
    <property type="match status" value="1"/>
</dbReference>
<protein>
    <recommendedName>
        <fullName evidence="3">Fe2OG dioxygenase domain-containing protein</fullName>
    </recommendedName>
</protein>
<keyword evidence="2" id="KW-0408">Iron</keyword>
<dbReference type="VEuPathDB" id="FungiDB:AB675_6185"/>
<evidence type="ECO:0000256" key="1">
    <source>
        <dbReference type="ARBA" id="ARBA00008056"/>
    </source>
</evidence>
<keyword evidence="2" id="KW-0479">Metal-binding</keyword>
<dbReference type="InterPro" id="IPR050231">
    <property type="entry name" value="Iron_ascorbate_oxido_reductase"/>
</dbReference>
<dbReference type="RefSeq" id="XP_018003952.1">
    <property type="nucleotide sequence ID" value="XM_018146457.1"/>
</dbReference>
<reference evidence="4 5" key="1">
    <citation type="submission" date="2015-06" db="EMBL/GenBank/DDBJ databases">
        <title>Draft genome of the ant-associated black yeast Phialophora attae CBS 131958.</title>
        <authorList>
            <person name="Moreno L.F."/>
            <person name="Stielow B.J."/>
            <person name="de Hoog S."/>
            <person name="Vicente V.A."/>
            <person name="Weiss V.A."/>
            <person name="de Vries M."/>
            <person name="Cruz L.M."/>
            <person name="Souza E.M."/>
        </authorList>
    </citation>
    <scope>NUCLEOTIDE SEQUENCE [LARGE SCALE GENOMIC DNA]</scope>
    <source>
        <strain evidence="4 5">CBS 131958</strain>
    </source>
</reference>
<accession>A0A0N0NQR2</accession>
<dbReference type="PROSITE" id="PS51471">
    <property type="entry name" value="FE2OG_OXY"/>
    <property type="match status" value="1"/>
</dbReference>
<proteinExistence type="inferred from homology"/>
<dbReference type="EMBL" id="LFJN01000004">
    <property type="protein sequence ID" value="KPI43989.1"/>
    <property type="molecule type" value="Genomic_DNA"/>
</dbReference>
<evidence type="ECO:0000259" key="3">
    <source>
        <dbReference type="PROSITE" id="PS51471"/>
    </source>
</evidence>
<dbReference type="InterPro" id="IPR005123">
    <property type="entry name" value="Oxoglu/Fe-dep_dioxygenase_dom"/>
</dbReference>
<comment type="similarity">
    <text evidence="1 2">Belongs to the iron/ascorbate-dependent oxidoreductase family.</text>
</comment>
<organism evidence="4 5">
    <name type="scientific">Cyphellophora attinorum</name>
    <dbReference type="NCBI Taxonomy" id="1664694"/>
    <lineage>
        <taxon>Eukaryota</taxon>
        <taxon>Fungi</taxon>
        <taxon>Dikarya</taxon>
        <taxon>Ascomycota</taxon>
        <taxon>Pezizomycotina</taxon>
        <taxon>Eurotiomycetes</taxon>
        <taxon>Chaetothyriomycetidae</taxon>
        <taxon>Chaetothyriales</taxon>
        <taxon>Cyphellophoraceae</taxon>
        <taxon>Cyphellophora</taxon>
    </lineage>
</organism>
<dbReference type="InterPro" id="IPR044861">
    <property type="entry name" value="IPNS-like_FE2OG_OXY"/>
</dbReference>
<dbReference type="InterPro" id="IPR027443">
    <property type="entry name" value="IPNS-like_sf"/>
</dbReference>